<gene>
    <name evidence="2" type="ORF">TAT_000132000</name>
    <name evidence="3" type="ORF">TAV_000132100</name>
</gene>
<proteinExistence type="predicted"/>
<name>A0A3B0N363_THEAN</name>
<dbReference type="GO" id="GO:0005634">
    <property type="term" value="C:nucleus"/>
    <property type="evidence" value="ECO:0007669"/>
    <property type="project" value="TreeGrafter"/>
</dbReference>
<feature type="region of interest" description="Disordered" evidence="1">
    <location>
        <begin position="631"/>
        <end position="685"/>
    </location>
</feature>
<feature type="compositionally biased region" description="Acidic residues" evidence="1">
    <location>
        <begin position="672"/>
        <end position="685"/>
    </location>
</feature>
<reference evidence="2" key="1">
    <citation type="submission" date="2018-07" db="EMBL/GenBank/DDBJ databases">
        <authorList>
            <person name="Quirk P.G."/>
            <person name="Krulwich T.A."/>
        </authorList>
    </citation>
    <scope>NUCLEOTIDE SEQUENCE</scope>
    <source>
        <strain evidence="2">Anand</strain>
    </source>
</reference>
<evidence type="ECO:0000313" key="2">
    <source>
        <dbReference type="EMBL" id="SVP90611.1"/>
    </source>
</evidence>
<dbReference type="PANTHER" id="PTHR12048">
    <property type="entry name" value="CCAAT-BINDING FACTOR-RELATED"/>
    <property type="match status" value="1"/>
</dbReference>
<evidence type="ECO:0000256" key="1">
    <source>
        <dbReference type="SAM" id="MobiDB-lite"/>
    </source>
</evidence>
<dbReference type="PANTHER" id="PTHR12048:SF0">
    <property type="entry name" value="CCAAT_ENHANCER-BINDING PROTEIN ZETA"/>
    <property type="match status" value="1"/>
</dbReference>
<dbReference type="SUPFAM" id="SSF48371">
    <property type="entry name" value="ARM repeat"/>
    <property type="match status" value="1"/>
</dbReference>
<feature type="compositionally biased region" description="Acidic residues" evidence="1">
    <location>
        <begin position="637"/>
        <end position="664"/>
    </location>
</feature>
<dbReference type="InterPro" id="IPR016024">
    <property type="entry name" value="ARM-type_fold"/>
</dbReference>
<organism evidence="2">
    <name type="scientific">Theileria annulata</name>
    <dbReference type="NCBI Taxonomy" id="5874"/>
    <lineage>
        <taxon>Eukaryota</taxon>
        <taxon>Sar</taxon>
        <taxon>Alveolata</taxon>
        <taxon>Apicomplexa</taxon>
        <taxon>Aconoidasida</taxon>
        <taxon>Piroplasmida</taxon>
        <taxon>Theileriidae</taxon>
        <taxon>Theileria</taxon>
    </lineage>
</organism>
<dbReference type="AlphaFoldDB" id="A0A3B0N363"/>
<dbReference type="EMBL" id="UIVS01000002">
    <property type="protein sequence ID" value="SVP91129.1"/>
    <property type="molecule type" value="Genomic_DNA"/>
</dbReference>
<sequence>MKSSSQEGRSISEDRVKQILEIYGTKGWDKLSAEISKNGLKVPGNPPKLPVYDICRLGRELMESLSRKYVTIACKNDSEERWLHISAQDPFIYKEGKKSSTFSDKIDSMVVLIHNNCVFNWKMFSELMNLVKSEKLRVKSSCIDLIYSAFMEVLPSRKLRYVNEVNKEVIDFLGYKLHPFSKNLNSWDTLDLDVVSLLLTITFEDYLKGIYSTFIQELSDVMNRGVDFLQKKASNLALQMLIQKPEQEEILLDLIISRLTHKDNKMSSYVFKMLDTLLLNHEKMKGVVVKGILTKVKSLLPKLQSELIKGTPGIKESGRRRKRRKLTINNECILILKSIYRCILYFSKLHYTKSDHAIVNVILKDAIDILLLFIRQNSTNDNRNNVNDASKTVKAPNVLLCKYEECDRIIKILLLFINKLLNYYKNTDDYDKKKSLFNSGIIENLYELSYKTKSRSITISVLVLMYHICPNSDEYYKLLYNNAFNIRLYESTSVHKFLALIQQILEGKNEKNSILIRKLLQVTLCNCNNNINSEIINTVLNTTNNDNFWELRLQKLSYNPFIISALERKYNKDDENYNLYNELSVFSSALQLDYTLEKYWRNRQSCKLYQKPFQLYYQSKFNLQNIKEDSHSSDDISVTDDLTELDEDESSDDLSDEDITEENDTDTHDFTDTDDDLTDEVDDDE</sequence>
<dbReference type="EMBL" id="UIVT01000002">
    <property type="protein sequence ID" value="SVP90611.1"/>
    <property type="molecule type" value="Genomic_DNA"/>
</dbReference>
<protein>
    <recommendedName>
        <fullName evidence="4">CCAAT-binding factor domain-containing protein</fullName>
    </recommendedName>
</protein>
<evidence type="ECO:0000313" key="3">
    <source>
        <dbReference type="EMBL" id="SVP91129.1"/>
    </source>
</evidence>
<evidence type="ECO:0008006" key="4">
    <source>
        <dbReference type="Google" id="ProtNLM"/>
    </source>
</evidence>
<accession>A0A3B0N363</accession>
<dbReference type="InterPro" id="IPR040155">
    <property type="entry name" value="CEBPZ/Mak21-like"/>
</dbReference>
<dbReference type="VEuPathDB" id="PiroplasmaDB:TA15455"/>